<dbReference type="Proteomes" id="UP000623678">
    <property type="component" value="Unassembled WGS sequence"/>
</dbReference>
<gene>
    <name evidence="2" type="ORF">H8705_04535</name>
</gene>
<proteinExistence type="predicted"/>
<dbReference type="InterPro" id="IPR041073">
    <property type="entry name" value="MobL"/>
</dbReference>
<dbReference type="EMBL" id="JACRTD010000003">
    <property type="protein sequence ID" value="MBC8584845.1"/>
    <property type="molecule type" value="Genomic_DNA"/>
</dbReference>
<evidence type="ECO:0000313" key="2">
    <source>
        <dbReference type="EMBL" id="MBC8584845.1"/>
    </source>
</evidence>
<dbReference type="Pfam" id="PF08238">
    <property type="entry name" value="Sel1"/>
    <property type="match status" value="6"/>
</dbReference>
<evidence type="ECO:0000313" key="3">
    <source>
        <dbReference type="Proteomes" id="UP000623678"/>
    </source>
</evidence>
<dbReference type="PANTHER" id="PTHR11102">
    <property type="entry name" value="SEL-1-LIKE PROTEIN"/>
    <property type="match status" value="1"/>
</dbReference>
<reference evidence="2" key="1">
    <citation type="submission" date="2020-08" db="EMBL/GenBank/DDBJ databases">
        <title>Genome public.</title>
        <authorList>
            <person name="Liu C."/>
            <person name="Sun Q."/>
        </authorList>
    </citation>
    <scope>NUCLEOTIDE SEQUENCE</scope>
    <source>
        <strain evidence="2">NSJ-64</strain>
    </source>
</reference>
<dbReference type="NCBIfam" id="NF041499">
    <property type="entry name" value="MobP3"/>
    <property type="match status" value="1"/>
</dbReference>
<organism evidence="2 3">
    <name type="scientific">Youxingia wuxianensis</name>
    <dbReference type="NCBI Taxonomy" id="2763678"/>
    <lineage>
        <taxon>Bacteria</taxon>
        <taxon>Bacillati</taxon>
        <taxon>Bacillota</taxon>
        <taxon>Clostridia</taxon>
        <taxon>Eubacteriales</taxon>
        <taxon>Oscillospiraceae</taxon>
        <taxon>Youxingia</taxon>
    </lineage>
</organism>
<sequence>MPRLIFKCPYIKGGTSAACAHLENYVQYMATRNGVERIDPGRDGWQATKRQKEMIKQILRDFPLSRGIFEYEDYLVTPTRSNASEFITRALEDNYDRIAKMDNYLNYIATRPRAQRIGSHGLFTGAEDSLVLAQIAEVVAMHPGNVWLPIISLRREDAARLGYDKADEWKALLSKYAMDMAEAMKIPWEDFRWYAAFHDEAHHPHVHMVCFSADPSKGFLTKQGIAQIKSGLAKEIFRQDLTELYQKQTQRRNELNTDAQAALRGVIEEMQSGNIQNAHIEEWLQYLADRLRFLSGKKQYGYLKAPLKAVVDEIVDELAKDPRVASAYNLWYELREDVLRTYKDDLPERLPLSEQKEFKRLKNLVIEEAVKLGQRQQVFHPDDIQDDDPAEQAEAASSFAGEQAKQTKGHSPDESNAGQGFAQYALGKKYRDGQGVERNIQKAVELFTLAAKQGNSFAAFALGKMFLSNDASLPRDEAAALNWITYASERGNQFAQCYLGKLLLKGADGIPQDTNAALRWLCASVDQGNVYAEYALAMAYLKGKIVPKDALKALELLRHASSQDNQFAQYQLGKMMLQGEEAPKDVATAVHWLTVSAMHGNQYAQYTLGKLYLLGKDVEKDKDSAAKWFQMAADQGNEYAQYFLKHMDDPVGQSTAAAVITLLHSLANIFREQSQFPTSGIVVAVDRKLLRKIKAKKIAQGHKADDHEPKIGLQ</sequence>
<dbReference type="InterPro" id="IPR011990">
    <property type="entry name" value="TPR-like_helical_dom_sf"/>
</dbReference>
<dbReference type="AlphaFoldDB" id="A0A926ERA0"/>
<dbReference type="SUPFAM" id="SSF81901">
    <property type="entry name" value="HCP-like"/>
    <property type="match status" value="2"/>
</dbReference>
<dbReference type="InterPro" id="IPR048102">
    <property type="entry name" value="MobP3"/>
</dbReference>
<feature type="region of interest" description="Disordered" evidence="1">
    <location>
        <begin position="377"/>
        <end position="418"/>
    </location>
</feature>
<protein>
    <submittedName>
        <fullName evidence="2">SEL1-like repeat protein</fullName>
    </submittedName>
</protein>
<dbReference type="PANTHER" id="PTHR11102:SF160">
    <property type="entry name" value="ERAD-ASSOCIATED E3 UBIQUITIN-PROTEIN LIGASE COMPONENT HRD3"/>
    <property type="match status" value="1"/>
</dbReference>
<evidence type="ECO:0000256" key="1">
    <source>
        <dbReference type="SAM" id="MobiDB-lite"/>
    </source>
</evidence>
<accession>A0A926ERA0</accession>
<dbReference type="InterPro" id="IPR006597">
    <property type="entry name" value="Sel1-like"/>
</dbReference>
<keyword evidence="3" id="KW-1185">Reference proteome</keyword>
<dbReference type="Pfam" id="PF18555">
    <property type="entry name" value="MobL"/>
    <property type="match status" value="1"/>
</dbReference>
<dbReference type="SMART" id="SM00671">
    <property type="entry name" value="SEL1"/>
    <property type="match status" value="6"/>
</dbReference>
<dbReference type="Gene3D" id="1.25.40.10">
    <property type="entry name" value="Tetratricopeptide repeat domain"/>
    <property type="match status" value="1"/>
</dbReference>
<dbReference type="RefSeq" id="WP_262394655.1">
    <property type="nucleotide sequence ID" value="NZ_JACRTD010000003.1"/>
</dbReference>
<dbReference type="InterPro" id="IPR050767">
    <property type="entry name" value="Sel1_AlgK"/>
</dbReference>
<name>A0A926ERA0_9FIRM</name>
<comment type="caution">
    <text evidence="2">The sequence shown here is derived from an EMBL/GenBank/DDBJ whole genome shotgun (WGS) entry which is preliminary data.</text>
</comment>